<protein>
    <recommendedName>
        <fullName evidence="13">Threonine--tRNA ligase</fullName>
        <ecNumber evidence="13">6.1.1.3</ecNumber>
    </recommendedName>
    <alternativeName>
        <fullName evidence="13">Threonyl-tRNA synthetase</fullName>
        <shortName evidence="13">ThrRS</shortName>
    </alternativeName>
</protein>
<accession>A0ABY8H3J7</accession>
<comment type="caution">
    <text evidence="13">Lacks conserved residue(s) required for the propagation of feature annotation.</text>
</comment>
<dbReference type="CDD" id="cd00771">
    <property type="entry name" value="ThrRS_core"/>
    <property type="match status" value="1"/>
</dbReference>
<keyword evidence="7 13" id="KW-0862">Zinc</keyword>
<sequence>MPENQISITVDDQQRQVAIGTTGSELFAEQKTIVVMRVDGELQDLSRTLNDGAVIEGVDISDEDGLNVLRHSTAHVMAQAVQQLWPEAKLGIGPYITDGFYFDFDVENPFTPEDLKKIEKVMQKIINSNQTFARRVVTEDEAREAMSAEPYKLELLGKKNDAENAGEGASVEVGAGEITIYDNVDRKSGDAVWCDLCRGPHLPNTKLISNAFSLTRSAAAYWLGNEKNKQLQRIYGTAWPTKEALKAYQERIAEAERRDHRKLGSELDLFSFPDELGSGLPVFHPKGGIIRKEMEDYSRRRHTEAGYEFVYTPHITKENLYQISGHLDWYADGMFPPMHIDEQRDPVTGEITRQGQNYYLKPMNCPMHNLIFRSRGRSYRELPLRLFEFGAVYRYEKSGVIHGLTRVRGMTQDDAHIYCTREQMKDELTSTLNFVLDLLKDYGLNDFYLELSTKDNEKFVGTDEAWDEATRTLEEVATASGLDLVPDPGGAAFYGPKISVQARDAIGRTWQMSTIQLDFNLPERFDLEYQAADGSRQRPVMIHRALFGSIERFLGVLTEHYAGAFPAWLAPVQVRAIPVAEAFNDYLGEVVDKLRAEGIRVELDTSSDRFPKKIRTASKEKIPFVLIAGGEDAEAGAVSFRFRDGSQDNGVAVDDAIERIVAAVRDRQPSA</sequence>
<feature type="binding site" evidence="13">
    <location>
        <position position="543"/>
    </location>
    <ligand>
        <name>Zn(2+)</name>
        <dbReference type="ChEBI" id="CHEBI:29105"/>
        <note>catalytic</note>
    </ligand>
</feature>
<feature type="binding site" evidence="13">
    <location>
        <position position="365"/>
    </location>
    <ligand>
        <name>Zn(2+)</name>
        <dbReference type="ChEBI" id="CHEBI:29105"/>
        <note>catalytic</note>
    </ligand>
</feature>
<keyword evidence="8 13" id="KW-0067">ATP-binding</keyword>
<evidence type="ECO:0000313" key="17">
    <source>
        <dbReference type="Proteomes" id="UP001219037"/>
    </source>
</evidence>
<dbReference type="InterPro" id="IPR006195">
    <property type="entry name" value="aa-tRNA-synth_II"/>
</dbReference>
<name>A0ABY8H3J7_9MICC</name>
<evidence type="ECO:0000256" key="6">
    <source>
        <dbReference type="ARBA" id="ARBA00022741"/>
    </source>
</evidence>
<dbReference type="InterPro" id="IPR047246">
    <property type="entry name" value="ThrRS_anticodon"/>
</dbReference>
<dbReference type="Pfam" id="PF03129">
    <property type="entry name" value="HGTP_anticodon"/>
    <property type="match status" value="1"/>
</dbReference>
<dbReference type="PROSITE" id="PS50862">
    <property type="entry name" value="AA_TRNA_LIGASE_II"/>
    <property type="match status" value="1"/>
</dbReference>
<dbReference type="PANTHER" id="PTHR11451">
    <property type="entry name" value="THREONINE-TRNA LIGASE"/>
    <property type="match status" value="1"/>
</dbReference>
<dbReference type="GO" id="GO:0004829">
    <property type="term" value="F:threonine-tRNA ligase activity"/>
    <property type="evidence" value="ECO:0007669"/>
    <property type="project" value="UniProtKB-EC"/>
</dbReference>
<keyword evidence="9 13" id="KW-0694">RNA-binding</keyword>
<keyword evidence="5 13" id="KW-0479">Metal-binding</keyword>
<dbReference type="NCBIfam" id="TIGR00418">
    <property type="entry name" value="thrS"/>
    <property type="match status" value="1"/>
</dbReference>
<organism evidence="16 17">
    <name type="scientific">Citricoccus muralis</name>
    <dbReference type="NCBI Taxonomy" id="169134"/>
    <lineage>
        <taxon>Bacteria</taxon>
        <taxon>Bacillati</taxon>
        <taxon>Actinomycetota</taxon>
        <taxon>Actinomycetes</taxon>
        <taxon>Micrococcales</taxon>
        <taxon>Micrococcaceae</taxon>
        <taxon>Citricoccus</taxon>
    </lineage>
</organism>
<evidence type="ECO:0000256" key="8">
    <source>
        <dbReference type="ARBA" id="ARBA00022840"/>
    </source>
</evidence>
<comment type="cofactor">
    <cofactor evidence="13">
        <name>Zn(2+)</name>
        <dbReference type="ChEBI" id="CHEBI:29105"/>
    </cofactor>
    <text evidence="13">Binds 1 zinc ion per subunit.</text>
</comment>
<dbReference type="PROSITE" id="PS51880">
    <property type="entry name" value="TGS"/>
    <property type="match status" value="1"/>
</dbReference>
<evidence type="ECO:0000313" key="16">
    <source>
        <dbReference type="EMBL" id="WFP15237.1"/>
    </source>
</evidence>
<dbReference type="SUPFAM" id="SSF55681">
    <property type="entry name" value="Class II aaRS and biotin synthetases"/>
    <property type="match status" value="1"/>
</dbReference>
<dbReference type="CDD" id="cd01667">
    <property type="entry name" value="TGS_ThrRS"/>
    <property type="match status" value="1"/>
</dbReference>
<dbReference type="InterPro" id="IPR018163">
    <property type="entry name" value="Thr/Ala-tRNA-synth_IIc_edit"/>
</dbReference>
<evidence type="ECO:0000256" key="11">
    <source>
        <dbReference type="ARBA" id="ARBA00023146"/>
    </source>
</evidence>
<dbReference type="Gene3D" id="3.40.50.800">
    <property type="entry name" value="Anticodon-binding domain"/>
    <property type="match status" value="1"/>
</dbReference>
<evidence type="ECO:0000256" key="3">
    <source>
        <dbReference type="ARBA" id="ARBA00022555"/>
    </source>
</evidence>
<dbReference type="EC" id="6.1.1.3" evidence="13"/>
<evidence type="ECO:0000256" key="4">
    <source>
        <dbReference type="ARBA" id="ARBA00022598"/>
    </source>
</evidence>
<evidence type="ECO:0000259" key="14">
    <source>
        <dbReference type="PROSITE" id="PS50862"/>
    </source>
</evidence>
<dbReference type="SUPFAM" id="SSF55186">
    <property type="entry name" value="ThrRS/AlaRS common domain"/>
    <property type="match status" value="1"/>
</dbReference>
<evidence type="ECO:0000256" key="7">
    <source>
        <dbReference type="ARBA" id="ARBA00022833"/>
    </source>
</evidence>
<dbReference type="InterPro" id="IPR002320">
    <property type="entry name" value="Thr-tRNA-ligase_IIa"/>
</dbReference>
<evidence type="ECO:0000256" key="2">
    <source>
        <dbReference type="ARBA" id="ARBA00022490"/>
    </source>
</evidence>
<feature type="binding site" evidence="13">
    <location>
        <position position="416"/>
    </location>
    <ligand>
        <name>Zn(2+)</name>
        <dbReference type="ChEBI" id="CHEBI:29105"/>
        <note>catalytic</note>
    </ligand>
</feature>
<dbReference type="Gene3D" id="3.30.980.10">
    <property type="entry name" value="Threonyl-trna Synthetase, Chain A, domain 2"/>
    <property type="match status" value="1"/>
</dbReference>
<dbReference type="InterPro" id="IPR004154">
    <property type="entry name" value="Anticodon-bd"/>
</dbReference>
<comment type="subunit">
    <text evidence="13">Homodimer.</text>
</comment>
<dbReference type="PANTHER" id="PTHR11451:SF44">
    <property type="entry name" value="THREONINE--TRNA LIGASE, CHLOROPLASTIC_MITOCHONDRIAL 2"/>
    <property type="match status" value="1"/>
</dbReference>
<dbReference type="SMART" id="SM00863">
    <property type="entry name" value="tRNA_SAD"/>
    <property type="match status" value="1"/>
</dbReference>
<dbReference type="InterPro" id="IPR012947">
    <property type="entry name" value="tRNA_SAD"/>
</dbReference>
<dbReference type="InterPro" id="IPR004095">
    <property type="entry name" value="TGS"/>
</dbReference>
<keyword evidence="4 13" id="KW-0436">Ligase</keyword>
<dbReference type="InterPro" id="IPR033728">
    <property type="entry name" value="ThrRS_core"/>
</dbReference>
<proteinExistence type="inferred from homology"/>
<keyword evidence="10 13" id="KW-0648">Protein biosynthesis</keyword>
<evidence type="ECO:0000256" key="10">
    <source>
        <dbReference type="ARBA" id="ARBA00022917"/>
    </source>
</evidence>
<dbReference type="HAMAP" id="MF_00184">
    <property type="entry name" value="Thr_tRNA_synth"/>
    <property type="match status" value="1"/>
</dbReference>
<evidence type="ECO:0000256" key="5">
    <source>
        <dbReference type="ARBA" id="ARBA00022723"/>
    </source>
</evidence>
<gene>
    <name evidence="13 16" type="primary">thrS</name>
    <name evidence="16" type="ORF">P8192_07265</name>
</gene>
<dbReference type="InterPro" id="IPR036621">
    <property type="entry name" value="Anticodon-bd_dom_sf"/>
</dbReference>
<dbReference type="Gene3D" id="3.30.930.10">
    <property type="entry name" value="Bira Bifunctional Protein, Domain 2"/>
    <property type="match status" value="1"/>
</dbReference>
<evidence type="ECO:0000256" key="13">
    <source>
        <dbReference type="HAMAP-Rule" id="MF_00184"/>
    </source>
</evidence>
<evidence type="ECO:0000256" key="9">
    <source>
        <dbReference type="ARBA" id="ARBA00022884"/>
    </source>
</evidence>
<comment type="similarity">
    <text evidence="1 13">Belongs to the class-II aminoacyl-tRNA synthetase family.</text>
</comment>
<keyword evidence="11 13" id="KW-0030">Aminoacyl-tRNA synthetase</keyword>
<dbReference type="Pfam" id="PF07973">
    <property type="entry name" value="tRNA_SAD"/>
    <property type="match status" value="1"/>
</dbReference>
<keyword evidence="6 13" id="KW-0547">Nucleotide-binding</keyword>
<evidence type="ECO:0000256" key="12">
    <source>
        <dbReference type="ARBA" id="ARBA00049515"/>
    </source>
</evidence>
<dbReference type="InterPro" id="IPR002314">
    <property type="entry name" value="aa-tRNA-synt_IIb"/>
</dbReference>
<evidence type="ECO:0000259" key="15">
    <source>
        <dbReference type="PROSITE" id="PS51880"/>
    </source>
</evidence>
<keyword evidence="17" id="KW-1185">Reference proteome</keyword>
<reference evidence="16 17" key="1">
    <citation type="submission" date="2023-04" db="EMBL/GenBank/DDBJ databases">
        <title>Funneling lignin-derived compounds into biodiesel using alkali-halophilic Citricoccus sp. P2.</title>
        <authorList>
            <person name="Luo C.-B."/>
        </authorList>
    </citation>
    <scope>NUCLEOTIDE SEQUENCE [LARGE SCALE GENOMIC DNA]</scope>
    <source>
        <strain evidence="16 17">P2</strain>
    </source>
</reference>
<keyword evidence="3 13" id="KW-0820">tRNA-binding</keyword>
<dbReference type="Pfam" id="PF00587">
    <property type="entry name" value="tRNA-synt_2b"/>
    <property type="match status" value="1"/>
</dbReference>
<evidence type="ECO:0000256" key="1">
    <source>
        <dbReference type="ARBA" id="ARBA00008226"/>
    </source>
</evidence>
<dbReference type="SUPFAM" id="SSF52954">
    <property type="entry name" value="Class II aaRS ABD-related"/>
    <property type="match status" value="1"/>
</dbReference>
<dbReference type="CDD" id="cd00860">
    <property type="entry name" value="ThrRS_anticodon"/>
    <property type="match status" value="1"/>
</dbReference>
<keyword evidence="2 13" id="KW-0963">Cytoplasm</keyword>
<comment type="catalytic activity">
    <reaction evidence="12 13">
        <text>tRNA(Thr) + L-threonine + ATP = L-threonyl-tRNA(Thr) + AMP + diphosphate + H(+)</text>
        <dbReference type="Rhea" id="RHEA:24624"/>
        <dbReference type="Rhea" id="RHEA-COMP:9670"/>
        <dbReference type="Rhea" id="RHEA-COMP:9704"/>
        <dbReference type="ChEBI" id="CHEBI:15378"/>
        <dbReference type="ChEBI" id="CHEBI:30616"/>
        <dbReference type="ChEBI" id="CHEBI:33019"/>
        <dbReference type="ChEBI" id="CHEBI:57926"/>
        <dbReference type="ChEBI" id="CHEBI:78442"/>
        <dbReference type="ChEBI" id="CHEBI:78534"/>
        <dbReference type="ChEBI" id="CHEBI:456215"/>
        <dbReference type="EC" id="6.1.1.3"/>
    </reaction>
</comment>
<dbReference type="EMBL" id="CP121252">
    <property type="protein sequence ID" value="WFP15237.1"/>
    <property type="molecule type" value="Genomic_DNA"/>
</dbReference>
<dbReference type="Proteomes" id="UP001219037">
    <property type="component" value="Chromosome"/>
</dbReference>
<feature type="domain" description="TGS" evidence="15">
    <location>
        <begin position="1"/>
        <end position="59"/>
    </location>
</feature>
<dbReference type="InterPro" id="IPR045864">
    <property type="entry name" value="aa-tRNA-synth_II/BPL/LPL"/>
</dbReference>
<comment type="subcellular location">
    <subcellularLocation>
        <location evidence="13">Cytoplasm</location>
    </subcellularLocation>
</comment>
<dbReference type="PRINTS" id="PR01047">
    <property type="entry name" value="TRNASYNTHTHR"/>
</dbReference>
<feature type="domain" description="Aminoacyl-transfer RNA synthetases class-II family profile" evidence="14">
    <location>
        <begin position="290"/>
        <end position="566"/>
    </location>
</feature>
<dbReference type="Gene3D" id="3.30.54.20">
    <property type="match status" value="1"/>
</dbReference>